<evidence type="ECO:0000259" key="6">
    <source>
        <dbReference type="Pfam" id="PF01699"/>
    </source>
</evidence>
<feature type="transmembrane region" description="Helical" evidence="5">
    <location>
        <begin position="70"/>
        <end position="89"/>
    </location>
</feature>
<dbReference type="EMBL" id="JANGAC010000027">
    <property type="protein sequence ID" value="MCQ4925702.1"/>
    <property type="molecule type" value="Genomic_DNA"/>
</dbReference>
<keyword evidence="3 5" id="KW-1133">Transmembrane helix</keyword>
<evidence type="ECO:0000256" key="2">
    <source>
        <dbReference type="ARBA" id="ARBA00022692"/>
    </source>
</evidence>
<accession>A0ABT1SH52</accession>
<dbReference type="Proteomes" id="UP001524478">
    <property type="component" value="Unassembled WGS sequence"/>
</dbReference>
<gene>
    <name evidence="7" type="ORF">NE686_21575</name>
</gene>
<comment type="subcellular location">
    <subcellularLocation>
        <location evidence="1">Membrane</location>
        <topology evidence="1">Multi-pass membrane protein</topology>
    </subcellularLocation>
</comment>
<dbReference type="RefSeq" id="WP_256313094.1">
    <property type="nucleotide sequence ID" value="NZ_JANGAC010000027.1"/>
</dbReference>
<evidence type="ECO:0000313" key="8">
    <source>
        <dbReference type="Proteomes" id="UP001524478"/>
    </source>
</evidence>
<organism evidence="7 8">
    <name type="scientific">Tissierella carlieri</name>
    <dbReference type="NCBI Taxonomy" id="689904"/>
    <lineage>
        <taxon>Bacteria</taxon>
        <taxon>Bacillati</taxon>
        <taxon>Bacillota</taxon>
        <taxon>Tissierellia</taxon>
        <taxon>Tissierellales</taxon>
        <taxon>Tissierellaceae</taxon>
        <taxon>Tissierella</taxon>
    </lineage>
</organism>
<feature type="transmembrane region" description="Helical" evidence="5">
    <location>
        <begin position="133"/>
        <end position="148"/>
    </location>
</feature>
<dbReference type="InterPro" id="IPR004481">
    <property type="entry name" value="K/Na/Ca-exchanger"/>
</dbReference>
<dbReference type="Gene3D" id="1.20.1420.30">
    <property type="entry name" value="NCX, central ion-binding region"/>
    <property type="match status" value="2"/>
</dbReference>
<sequence length="315" mass="34059">MGGLLTLSLFIIGLIMIVKGGDWFLDATIWIAEKTGISFGIIGATVVSVATTLPELFVSTLSSKEGFTDMAVGNALGSYICNIAFIIGICSLIKPIKVKEYFFGIKGAMMFGYLSIFYYFASDGMISHNEGRILLFLIILFIFINIFDHKNENGKRKKVHKKSIKKEEVFINSGKFALGAILIIYGAHILVDTGVEIANFLRIPKQVVSLTLLAVGTSLPELVTALAATIKGKQNISVGNIVGANIFNMTIVMGISTLASSKGLIISRQTLTLDVPMATIVSLIFILTGIVFEKIGRPIGILLLALYGGYLCILF</sequence>
<comment type="caution">
    <text evidence="7">The sequence shown here is derived from an EMBL/GenBank/DDBJ whole genome shotgun (WGS) entry which is preliminary data.</text>
</comment>
<dbReference type="PANTHER" id="PTHR10846">
    <property type="entry name" value="SODIUM/POTASSIUM/CALCIUM EXCHANGER"/>
    <property type="match status" value="1"/>
</dbReference>
<evidence type="ECO:0000256" key="4">
    <source>
        <dbReference type="ARBA" id="ARBA00023136"/>
    </source>
</evidence>
<name>A0ABT1SH52_9FIRM</name>
<protein>
    <submittedName>
        <fullName evidence="7">Calcium/sodium antiporter</fullName>
    </submittedName>
</protein>
<feature type="transmembrane region" description="Helical" evidence="5">
    <location>
        <begin position="298"/>
        <end position="314"/>
    </location>
</feature>
<keyword evidence="4 5" id="KW-0472">Membrane</keyword>
<keyword evidence="2 5" id="KW-0812">Transmembrane</keyword>
<feature type="transmembrane region" description="Helical" evidence="5">
    <location>
        <begin position="101"/>
        <end position="121"/>
    </location>
</feature>
<feature type="transmembrane region" description="Helical" evidence="5">
    <location>
        <begin position="169"/>
        <end position="191"/>
    </location>
</feature>
<feature type="transmembrane region" description="Helical" evidence="5">
    <location>
        <begin position="271"/>
        <end position="292"/>
    </location>
</feature>
<feature type="transmembrane region" description="Helical" evidence="5">
    <location>
        <begin position="6"/>
        <end position="25"/>
    </location>
</feature>
<evidence type="ECO:0000313" key="7">
    <source>
        <dbReference type="EMBL" id="MCQ4925702.1"/>
    </source>
</evidence>
<dbReference type="NCBIfam" id="TIGR00367">
    <property type="entry name" value="calcium/sodium antiporter"/>
    <property type="match status" value="1"/>
</dbReference>
<feature type="transmembrane region" description="Helical" evidence="5">
    <location>
        <begin position="37"/>
        <end position="58"/>
    </location>
</feature>
<evidence type="ECO:0000256" key="5">
    <source>
        <dbReference type="SAM" id="Phobius"/>
    </source>
</evidence>
<feature type="transmembrane region" description="Helical" evidence="5">
    <location>
        <begin position="241"/>
        <end position="259"/>
    </location>
</feature>
<keyword evidence="8" id="KW-1185">Reference proteome</keyword>
<feature type="domain" description="Sodium/calcium exchanger membrane region" evidence="6">
    <location>
        <begin position="176"/>
        <end position="314"/>
    </location>
</feature>
<dbReference type="Pfam" id="PF01699">
    <property type="entry name" value="Na_Ca_ex"/>
    <property type="match status" value="2"/>
</dbReference>
<evidence type="ECO:0000256" key="3">
    <source>
        <dbReference type="ARBA" id="ARBA00022989"/>
    </source>
</evidence>
<dbReference type="InterPro" id="IPR004837">
    <property type="entry name" value="NaCa_Exmemb"/>
</dbReference>
<reference evidence="7 8" key="1">
    <citation type="submission" date="2022-06" db="EMBL/GenBank/DDBJ databases">
        <title>Isolation of gut microbiota from human fecal samples.</title>
        <authorList>
            <person name="Pamer E.G."/>
            <person name="Barat B."/>
            <person name="Waligurski E."/>
            <person name="Medina S."/>
            <person name="Paddock L."/>
            <person name="Mostad J."/>
        </authorList>
    </citation>
    <scope>NUCLEOTIDE SEQUENCE [LARGE SCALE GENOMIC DNA]</scope>
    <source>
        <strain evidence="7 8">DFI.7.95</strain>
    </source>
</reference>
<feature type="domain" description="Sodium/calcium exchanger membrane region" evidence="6">
    <location>
        <begin position="7"/>
        <end position="146"/>
    </location>
</feature>
<dbReference type="InterPro" id="IPR044880">
    <property type="entry name" value="NCX_ion-bd_dom_sf"/>
</dbReference>
<proteinExistence type="predicted"/>
<evidence type="ECO:0000256" key="1">
    <source>
        <dbReference type="ARBA" id="ARBA00004141"/>
    </source>
</evidence>
<dbReference type="PANTHER" id="PTHR10846:SF8">
    <property type="entry name" value="INNER MEMBRANE PROTEIN YRBG"/>
    <property type="match status" value="1"/>
</dbReference>